<comment type="caution">
    <text evidence="3">The sequence shown here is derived from an EMBL/GenBank/DDBJ whole genome shotgun (WGS) entry which is preliminary data.</text>
</comment>
<sequence>MEDVTVSSFSLGRGEQLSLLLGAAVAMVLSAVFLISMAIRVGGSGFYRALCCAHEPGDPATRHLIDEKLGQERRDSAKGIGTMVAFWGMVNCMLLIINHIAANPRWMTVGQDVSLIMATLLAVGSICWLQRTRKALVVSLVYVCFMLLSTCFVCFSSASQGLFLVVAIAAKFFQGLTSIAVTSPAVSVFMIMFHGVCVNFAYVLTEAPPCEEAFSMSQTTFAVSESLCGACIIVLTMLWKRSCILRISNELNWLISQSESVAARCLLNTICDATVELDENLDIVGSTFRLAAMLNHGPNRSLQGTSVVNFVDAADRDTFRDQLVSANAAAEHDLARVCNVRVRDSINNTFGVEMFIVCVASPMTSTSYLIGGREVVDFESKRMLASSAPHFRVAGPGPGPAEEGGYSASTPTNSEMQDPDEDRVAICFDACSDAFKIRRATHGFMVFLGRRDNCFLRWLRRSEVEPFVSWVQLTLNNMLQWLRQSDAGPSPEPAVYPEELHWRPRSMGKAGFGFASSVVLDLPPDQASATVVRITFTDVQLVRWASEPL</sequence>
<keyword evidence="2" id="KW-0472">Membrane</keyword>
<feature type="transmembrane region" description="Helical" evidence="2">
    <location>
        <begin position="217"/>
        <end position="239"/>
    </location>
</feature>
<feature type="transmembrane region" description="Helical" evidence="2">
    <location>
        <begin position="80"/>
        <end position="101"/>
    </location>
</feature>
<reference evidence="3" key="1">
    <citation type="submission" date="2023-10" db="EMBL/GenBank/DDBJ databases">
        <authorList>
            <person name="Chen Y."/>
            <person name="Shah S."/>
            <person name="Dougan E. K."/>
            <person name="Thang M."/>
            <person name="Chan C."/>
        </authorList>
    </citation>
    <scope>NUCLEOTIDE SEQUENCE [LARGE SCALE GENOMIC DNA]</scope>
</reference>
<evidence type="ECO:0000313" key="3">
    <source>
        <dbReference type="EMBL" id="CAK0796496.1"/>
    </source>
</evidence>
<keyword evidence="4" id="KW-1185">Reference proteome</keyword>
<evidence type="ECO:0000256" key="1">
    <source>
        <dbReference type="SAM" id="MobiDB-lite"/>
    </source>
</evidence>
<name>A0ABN9PTI4_9DINO</name>
<evidence type="ECO:0000313" key="4">
    <source>
        <dbReference type="Proteomes" id="UP001189429"/>
    </source>
</evidence>
<dbReference type="EMBL" id="CAUYUJ010001558">
    <property type="protein sequence ID" value="CAK0796496.1"/>
    <property type="molecule type" value="Genomic_DNA"/>
</dbReference>
<evidence type="ECO:0000256" key="2">
    <source>
        <dbReference type="SAM" id="Phobius"/>
    </source>
</evidence>
<proteinExistence type="predicted"/>
<keyword evidence="2" id="KW-0812">Transmembrane</keyword>
<feature type="compositionally biased region" description="Polar residues" evidence="1">
    <location>
        <begin position="407"/>
        <end position="416"/>
    </location>
</feature>
<organism evidence="3 4">
    <name type="scientific">Prorocentrum cordatum</name>
    <dbReference type="NCBI Taxonomy" id="2364126"/>
    <lineage>
        <taxon>Eukaryota</taxon>
        <taxon>Sar</taxon>
        <taxon>Alveolata</taxon>
        <taxon>Dinophyceae</taxon>
        <taxon>Prorocentrales</taxon>
        <taxon>Prorocentraceae</taxon>
        <taxon>Prorocentrum</taxon>
    </lineage>
</organism>
<feature type="region of interest" description="Disordered" evidence="1">
    <location>
        <begin position="389"/>
        <end position="418"/>
    </location>
</feature>
<feature type="transmembrane region" description="Helical" evidence="2">
    <location>
        <begin position="188"/>
        <end position="205"/>
    </location>
</feature>
<feature type="transmembrane region" description="Helical" evidence="2">
    <location>
        <begin position="136"/>
        <end position="155"/>
    </location>
</feature>
<gene>
    <name evidence="3" type="ORF">PCOR1329_LOCUS5870</name>
</gene>
<feature type="transmembrane region" description="Helical" evidence="2">
    <location>
        <begin position="20"/>
        <end position="39"/>
    </location>
</feature>
<protein>
    <submittedName>
        <fullName evidence="3">Uncharacterized protein</fullName>
    </submittedName>
</protein>
<dbReference type="Proteomes" id="UP001189429">
    <property type="component" value="Unassembled WGS sequence"/>
</dbReference>
<accession>A0ABN9PTI4</accession>
<keyword evidence="2" id="KW-1133">Transmembrane helix</keyword>
<feature type="transmembrane region" description="Helical" evidence="2">
    <location>
        <begin position="113"/>
        <end position="129"/>
    </location>
</feature>